<keyword evidence="1" id="KW-0732">Signal</keyword>
<protein>
    <submittedName>
        <fullName evidence="2">Replication protein E1</fullName>
    </submittedName>
</protein>
<evidence type="ECO:0000313" key="3">
    <source>
        <dbReference type="Proteomes" id="UP000727407"/>
    </source>
</evidence>
<comment type="caution">
    <text evidence="2">The sequence shown here is derived from an EMBL/GenBank/DDBJ whole genome shotgun (WGS) entry which is preliminary data.</text>
</comment>
<gene>
    <name evidence="2" type="primary">E1</name>
    <name evidence="2" type="ORF">DAT39_020752</name>
</gene>
<reference evidence="2" key="1">
    <citation type="submission" date="2020-07" db="EMBL/GenBank/DDBJ databases">
        <title>Clarias magur genome sequencing, assembly and annotation.</title>
        <authorList>
            <person name="Kushwaha B."/>
            <person name="Kumar R."/>
            <person name="Das P."/>
            <person name="Joshi C.G."/>
            <person name="Kumar D."/>
            <person name="Nagpure N.S."/>
            <person name="Pandey M."/>
            <person name="Agarwal S."/>
            <person name="Srivastava S."/>
            <person name="Singh M."/>
            <person name="Sahoo L."/>
            <person name="Jayasankar P."/>
            <person name="Meher P.K."/>
            <person name="Koringa P.G."/>
            <person name="Iquebal M.A."/>
            <person name="Das S.P."/>
            <person name="Bit A."/>
            <person name="Patnaik S."/>
            <person name="Patel N."/>
            <person name="Shah T.M."/>
            <person name="Hinsu A."/>
            <person name="Jena J.K."/>
        </authorList>
    </citation>
    <scope>NUCLEOTIDE SEQUENCE</scope>
    <source>
        <strain evidence="2">CIFAMagur01</strain>
        <tissue evidence="2">Testis</tissue>
    </source>
</reference>
<dbReference type="EMBL" id="QNUK01000796">
    <property type="protein sequence ID" value="KAF5889548.1"/>
    <property type="molecule type" value="Genomic_DNA"/>
</dbReference>
<keyword evidence="3" id="KW-1185">Reference proteome</keyword>
<organism evidence="2 3">
    <name type="scientific">Clarias magur</name>
    <name type="common">Asian catfish</name>
    <name type="synonym">Macropteronotus magur</name>
    <dbReference type="NCBI Taxonomy" id="1594786"/>
    <lineage>
        <taxon>Eukaryota</taxon>
        <taxon>Metazoa</taxon>
        <taxon>Chordata</taxon>
        <taxon>Craniata</taxon>
        <taxon>Vertebrata</taxon>
        <taxon>Euteleostomi</taxon>
        <taxon>Actinopterygii</taxon>
        <taxon>Neopterygii</taxon>
        <taxon>Teleostei</taxon>
        <taxon>Ostariophysi</taxon>
        <taxon>Siluriformes</taxon>
        <taxon>Clariidae</taxon>
        <taxon>Clarias</taxon>
    </lineage>
</organism>
<dbReference type="AlphaFoldDB" id="A0A8J4X0V4"/>
<proteinExistence type="predicted"/>
<feature type="signal peptide" evidence="1">
    <location>
        <begin position="1"/>
        <end position="19"/>
    </location>
</feature>
<sequence length="73" mass="7939">TLLLTDWRALLLGISLAPAWPPPPQRCFWGSASLQLGHPLHDDASCLCQPSSPALRSPAAALHWRTRPGFSLN</sequence>
<accession>A0A8J4X0V4</accession>
<feature type="chain" id="PRO_5035181518" evidence="1">
    <location>
        <begin position="20"/>
        <end position="73"/>
    </location>
</feature>
<feature type="non-terminal residue" evidence="2">
    <location>
        <position position="1"/>
    </location>
</feature>
<evidence type="ECO:0000313" key="2">
    <source>
        <dbReference type="EMBL" id="KAF5889548.1"/>
    </source>
</evidence>
<evidence type="ECO:0000256" key="1">
    <source>
        <dbReference type="SAM" id="SignalP"/>
    </source>
</evidence>
<name>A0A8J4X0V4_CLAMG</name>
<dbReference type="Proteomes" id="UP000727407">
    <property type="component" value="Unassembled WGS sequence"/>
</dbReference>